<accession>A0A1Y3ELF2</accession>
<dbReference type="EMBL" id="LVZM01007931">
    <property type="protein sequence ID" value="OUC46002.1"/>
    <property type="molecule type" value="Genomic_DNA"/>
</dbReference>
<comment type="similarity">
    <text evidence="1">Belongs to the LDH2/MDH2 oxidoreductase family.</text>
</comment>
<dbReference type="InterPro" id="IPR043144">
    <property type="entry name" value="Mal/L-sulf/L-lact_DH-like_ah"/>
</dbReference>
<dbReference type="Gene3D" id="3.30.1370.60">
    <property type="entry name" value="Hypothetical oxidoreductase yiak, domain 2"/>
    <property type="match status" value="1"/>
</dbReference>
<reference evidence="4 5" key="1">
    <citation type="submission" date="2015-04" db="EMBL/GenBank/DDBJ databases">
        <title>Draft genome of the roundworm Trichinella nativa.</title>
        <authorList>
            <person name="Mitreva M."/>
        </authorList>
    </citation>
    <scope>NUCLEOTIDE SEQUENCE [LARGE SCALE GENOMIC DNA]</scope>
    <source>
        <strain evidence="4 5">ISS45</strain>
    </source>
</reference>
<gene>
    <name evidence="4" type="ORF">D917_08071</name>
</gene>
<evidence type="ECO:0000256" key="2">
    <source>
        <dbReference type="ARBA" id="ARBA00023002"/>
    </source>
</evidence>
<evidence type="ECO:0000256" key="1">
    <source>
        <dbReference type="ARBA" id="ARBA00006056"/>
    </source>
</evidence>
<dbReference type="PANTHER" id="PTHR11091">
    <property type="entry name" value="OXIDOREDUCTASE-RELATED"/>
    <property type="match status" value="1"/>
</dbReference>
<feature type="coiled-coil region" evidence="3">
    <location>
        <begin position="514"/>
        <end position="541"/>
    </location>
</feature>
<evidence type="ECO:0000313" key="4">
    <source>
        <dbReference type="EMBL" id="OUC46002.1"/>
    </source>
</evidence>
<dbReference type="SUPFAM" id="SSF89733">
    <property type="entry name" value="L-sulfolactate dehydrogenase-like"/>
    <property type="match status" value="1"/>
</dbReference>
<organism evidence="4 5">
    <name type="scientific">Trichinella nativa</name>
    <dbReference type="NCBI Taxonomy" id="6335"/>
    <lineage>
        <taxon>Eukaryota</taxon>
        <taxon>Metazoa</taxon>
        <taxon>Ecdysozoa</taxon>
        <taxon>Nematoda</taxon>
        <taxon>Enoplea</taxon>
        <taxon>Dorylaimia</taxon>
        <taxon>Trichinellida</taxon>
        <taxon>Trichinellidae</taxon>
        <taxon>Trichinella</taxon>
    </lineage>
</organism>
<evidence type="ECO:0000256" key="3">
    <source>
        <dbReference type="SAM" id="Coils"/>
    </source>
</evidence>
<dbReference type="Gene3D" id="1.10.1530.10">
    <property type="match status" value="1"/>
</dbReference>
<keyword evidence="3" id="KW-0175">Coiled coil</keyword>
<keyword evidence="2" id="KW-0560">Oxidoreductase</keyword>
<comment type="caution">
    <text evidence="4">The sequence shown here is derived from an EMBL/GenBank/DDBJ whole genome shotgun (WGS) entry which is preliminary data.</text>
</comment>
<proteinExistence type="inferred from homology"/>
<dbReference type="InterPro" id="IPR043143">
    <property type="entry name" value="Mal/L-sulf/L-lact_DH-like_NADP"/>
</dbReference>
<dbReference type="PANTHER" id="PTHR11091:SF0">
    <property type="entry name" value="MALATE DEHYDROGENASE"/>
    <property type="match status" value="1"/>
</dbReference>
<name>A0A1Y3ELF2_9BILA</name>
<evidence type="ECO:0000313" key="5">
    <source>
        <dbReference type="Proteomes" id="UP000243006"/>
    </source>
</evidence>
<sequence length="747" mass="82358">MRGKFQIKRFMVSSLTKVGADVSHADALAEVLIDADYRGHYSHGLNRLDMYIRDFVTGICNVSGSPKVVKENMATALVDGNNLLGPVVGKFCIELAMQKADKCGISMVVAKNSNHYGIAGHYPLYAASKGFIGMSFTNTSPFVLPTNGKQPMYGTNPIAFVAPAEGSDNFALDMATTTVALGKIELAERKGEKIPSSWAADKTGKETNNPSDALSGGALLPLGGMEITGGYKGYGLGCMVEILCGILADAAWGPYIRRWKDGTKKANLGQCFIAVKLDDFAPNFRTRLQTFLNTLRAEESIDPEMPVLVAGDPERLHMKLCDDLGGIPYHPNQIQYMSAFSFKSRKSCADTAERDLKIITLKQTFTNPEVTMENSELPVVVAGVERSTASREETSIIHKFSENNVQCGDAPKNVKCMVEVDGKLYAVVCNARVIIPLSCDDEEAKTSRKCDIDSNIAVFSSQIEIERDEDIQLIQAALERQLINLELEDGVATAKASDESPTKIHCENNATECVAKQEESAENCQDEKNKLKTRNDTDENHAKSKRRYLGKIITPPNLRQVTFDIEWFRFGEYQVTYGGIVNLATLDIVLYCRELCYTIGATDVFDADVSILANIVVSLSNIKAMAFTDNSIVLALKKPASVKYEAFLRVNCRNSKRRLAYPKGFSIFDGNVEKSTVHHFKLRQQTVSVEILRKLIKFDANLKDRLVILESGLGIVYKESGLPCTELSFLDDNVSLISSEEIEQLLH</sequence>
<protein>
    <submittedName>
        <fullName evidence="4">Putative malate/L-lactate dehydrogenase</fullName>
    </submittedName>
</protein>
<dbReference type="AlphaFoldDB" id="A0A1Y3ELF2"/>
<dbReference type="InterPro" id="IPR036111">
    <property type="entry name" value="Mal/L-sulfo/L-lacto_DH-like_sf"/>
</dbReference>
<dbReference type="Pfam" id="PF02615">
    <property type="entry name" value="Ldh_2"/>
    <property type="match status" value="1"/>
</dbReference>
<dbReference type="GO" id="GO:0016491">
    <property type="term" value="F:oxidoreductase activity"/>
    <property type="evidence" value="ECO:0007669"/>
    <property type="project" value="UniProtKB-KW"/>
</dbReference>
<dbReference type="Proteomes" id="UP000243006">
    <property type="component" value="Unassembled WGS sequence"/>
</dbReference>
<dbReference type="InterPro" id="IPR003767">
    <property type="entry name" value="Malate/L-lactate_DH-like"/>
</dbReference>